<evidence type="ECO:0000256" key="1">
    <source>
        <dbReference type="SAM" id="Phobius"/>
    </source>
</evidence>
<keyword evidence="1" id="KW-0812">Transmembrane</keyword>
<keyword evidence="3" id="KW-1185">Reference proteome</keyword>
<name>A0A239D3X6_9ACTN</name>
<evidence type="ECO:0000313" key="2">
    <source>
        <dbReference type="EMBL" id="SNS26842.1"/>
    </source>
</evidence>
<reference evidence="3" key="1">
    <citation type="submission" date="2017-06" db="EMBL/GenBank/DDBJ databases">
        <authorList>
            <person name="Varghese N."/>
            <person name="Submissions S."/>
        </authorList>
    </citation>
    <scope>NUCLEOTIDE SEQUENCE [LARGE SCALE GENOMIC DNA]</scope>
    <source>
        <strain evidence="3">DSM 44485</strain>
    </source>
</reference>
<keyword evidence="1" id="KW-1133">Transmembrane helix</keyword>
<evidence type="ECO:0000313" key="3">
    <source>
        <dbReference type="Proteomes" id="UP000198420"/>
    </source>
</evidence>
<dbReference type="AlphaFoldDB" id="A0A239D3X6"/>
<feature type="transmembrane region" description="Helical" evidence="1">
    <location>
        <begin position="9"/>
        <end position="28"/>
    </location>
</feature>
<gene>
    <name evidence="2" type="ORF">SAMN06265355_113262</name>
</gene>
<organism evidence="2 3">
    <name type="scientific">Actinomadura mexicana</name>
    <dbReference type="NCBI Taxonomy" id="134959"/>
    <lineage>
        <taxon>Bacteria</taxon>
        <taxon>Bacillati</taxon>
        <taxon>Actinomycetota</taxon>
        <taxon>Actinomycetes</taxon>
        <taxon>Streptosporangiales</taxon>
        <taxon>Thermomonosporaceae</taxon>
        <taxon>Actinomadura</taxon>
    </lineage>
</organism>
<feature type="transmembrane region" description="Helical" evidence="1">
    <location>
        <begin position="48"/>
        <end position="68"/>
    </location>
</feature>
<protein>
    <submittedName>
        <fullName evidence="2">Uncharacterized protein</fullName>
    </submittedName>
</protein>
<dbReference type="Proteomes" id="UP000198420">
    <property type="component" value="Unassembled WGS sequence"/>
</dbReference>
<keyword evidence="1" id="KW-0472">Membrane</keyword>
<sequence length="69" mass="7435">MGACPEDPWHLSTTAFALLYPALVYLTYRRTDPTGAHTTSDLIPLKAALAYGVVMSVITVIAGFTTAYQ</sequence>
<dbReference type="EMBL" id="FZNP01000013">
    <property type="protein sequence ID" value="SNS26842.1"/>
    <property type="molecule type" value="Genomic_DNA"/>
</dbReference>
<accession>A0A239D3X6</accession>
<proteinExistence type="predicted"/>